<keyword evidence="4" id="KW-1185">Reference proteome</keyword>
<name>A0A176VQP2_MARPO</name>
<reference evidence="3" key="1">
    <citation type="submission" date="2016-03" db="EMBL/GenBank/DDBJ databases">
        <title>Mechanisms controlling the formation of the plant cell surface in tip-growing cells are functionally conserved among land plants.</title>
        <authorList>
            <person name="Honkanen S."/>
            <person name="Jones V.A."/>
            <person name="Morieri G."/>
            <person name="Champion C."/>
            <person name="Hetherington A.J."/>
            <person name="Kelly S."/>
            <person name="Saint-Marcoux D."/>
            <person name="Proust H."/>
            <person name="Prescott H."/>
            <person name="Dolan L."/>
        </authorList>
    </citation>
    <scope>NUCLEOTIDE SEQUENCE [LARGE SCALE GENOMIC DNA]</scope>
    <source>
        <tissue evidence="3">Whole gametophyte</tissue>
    </source>
</reference>
<dbReference type="GO" id="GO:0006629">
    <property type="term" value="P:lipid metabolic process"/>
    <property type="evidence" value="ECO:0007669"/>
    <property type="project" value="InterPro"/>
</dbReference>
<comment type="caution">
    <text evidence="3">The sequence shown here is derived from an EMBL/GenBank/DDBJ whole genome shotgun (WGS) entry which is preliminary data.</text>
</comment>
<organism evidence="3 4">
    <name type="scientific">Marchantia polymorpha subsp. ruderalis</name>
    <dbReference type="NCBI Taxonomy" id="1480154"/>
    <lineage>
        <taxon>Eukaryota</taxon>
        <taxon>Viridiplantae</taxon>
        <taxon>Streptophyta</taxon>
        <taxon>Embryophyta</taxon>
        <taxon>Marchantiophyta</taxon>
        <taxon>Marchantiopsida</taxon>
        <taxon>Marchantiidae</taxon>
        <taxon>Marchantiales</taxon>
        <taxon>Marchantiaceae</taxon>
        <taxon>Marchantia</taxon>
    </lineage>
</organism>
<feature type="region of interest" description="Disordered" evidence="1">
    <location>
        <begin position="22"/>
        <end position="42"/>
    </location>
</feature>
<protein>
    <recommendedName>
        <fullName evidence="2">Fungal lipase-type domain-containing protein</fullName>
    </recommendedName>
</protein>
<dbReference type="InterPro" id="IPR029058">
    <property type="entry name" value="AB_hydrolase_fold"/>
</dbReference>
<evidence type="ECO:0000313" key="3">
    <source>
        <dbReference type="EMBL" id="OAE23228.1"/>
    </source>
</evidence>
<dbReference type="PANTHER" id="PTHR31479:SF39">
    <property type="entry name" value="FUNGAL LIPASE-LIKE DOMAIN-CONTAINING PROTEIN"/>
    <property type="match status" value="1"/>
</dbReference>
<gene>
    <name evidence="3" type="ORF">AXG93_4456s1000</name>
</gene>
<feature type="compositionally biased region" description="Basic and acidic residues" evidence="1">
    <location>
        <begin position="22"/>
        <end position="36"/>
    </location>
</feature>
<evidence type="ECO:0000259" key="2">
    <source>
        <dbReference type="Pfam" id="PF01764"/>
    </source>
</evidence>
<evidence type="ECO:0000313" key="4">
    <source>
        <dbReference type="Proteomes" id="UP000077202"/>
    </source>
</evidence>
<dbReference type="Pfam" id="PF01764">
    <property type="entry name" value="Lipase_3"/>
    <property type="match status" value="1"/>
</dbReference>
<dbReference type="Gene3D" id="3.40.50.1820">
    <property type="entry name" value="alpha/beta hydrolase"/>
    <property type="match status" value="1"/>
</dbReference>
<sequence length="397" mass="45866">MLGAALLVGIIAYRKHRREKKKWEQDDRLPEQDHNSNTDGSCSGFSFRTKEYKRIILARLVTSVYMMHKEAKTYAAAASNHQFWMNFNWSKECSDLWSDNYELVDFDLARLTRVLNPEEQHELRKELDDCAEDLVHFAVFHRKAVAHELNPEWMVAIRGTASKRDLLSDLKIFFERLHTSSLVQMLRKTVERLCADHKPWNVTVTGHSLGAAAALSVTRKMAVQNTLLDTHLFNPPFLPVETIARFTLIALNPFYLLLNRKVVTNVKDSIAEVVDNEQYLKSVGEIMALVNWKPHLYVNMNDPICFQYAYYFRHYKDEPMSYSLGNLLSRTLFGCCAETFHLIPEAILCLDTTRRGLKDIANPLKPHKLKNWMASPPPHVCYNIVVDIFSEDDTTVD</sequence>
<proteinExistence type="predicted"/>
<feature type="domain" description="Fungal lipase-type" evidence="2">
    <location>
        <begin position="181"/>
        <end position="223"/>
    </location>
</feature>
<evidence type="ECO:0000256" key="1">
    <source>
        <dbReference type="SAM" id="MobiDB-lite"/>
    </source>
</evidence>
<dbReference type="PANTHER" id="PTHR31479">
    <property type="entry name" value="ALPHA/BETA-HYDROLASES SUPERFAMILY PROTEIN"/>
    <property type="match status" value="1"/>
</dbReference>
<dbReference type="EMBL" id="LVLJ01002910">
    <property type="protein sequence ID" value="OAE23228.1"/>
    <property type="molecule type" value="Genomic_DNA"/>
</dbReference>
<dbReference type="Proteomes" id="UP000077202">
    <property type="component" value="Unassembled WGS sequence"/>
</dbReference>
<dbReference type="InterPro" id="IPR002921">
    <property type="entry name" value="Fungal_lipase-type"/>
</dbReference>
<dbReference type="SUPFAM" id="SSF53474">
    <property type="entry name" value="alpha/beta-Hydrolases"/>
    <property type="match status" value="1"/>
</dbReference>
<accession>A0A176VQP2</accession>
<dbReference type="AlphaFoldDB" id="A0A176VQP2"/>